<organism evidence="1">
    <name type="scientific">Anguilla anguilla</name>
    <name type="common">European freshwater eel</name>
    <name type="synonym">Muraena anguilla</name>
    <dbReference type="NCBI Taxonomy" id="7936"/>
    <lineage>
        <taxon>Eukaryota</taxon>
        <taxon>Metazoa</taxon>
        <taxon>Chordata</taxon>
        <taxon>Craniata</taxon>
        <taxon>Vertebrata</taxon>
        <taxon>Euteleostomi</taxon>
        <taxon>Actinopterygii</taxon>
        <taxon>Neopterygii</taxon>
        <taxon>Teleostei</taxon>
        <taxon>Anguilliformes</taxon>
        <taxon>Anguillidae</taxon>
        <taxon>Anguilla</taxon>
    </lineage>
</organism>
<dbReference type="AlphaFoldDB" id="A0A0E9XKH9"/>
<name>A0A0E9XKH9_ANGAN</name>
<accession>A0A0E9XKH9</accession>
<dbReference type="EMBL" id="GBXM01005398">
    <property type="protein sequence ID" value="JAI03180.1"/>
    <property type="molecule type" value="Transcribed_RNA"/>
</dbReference>
<reference evidence="1" key="1">
    <citation type="submission" date="2014-11" db="EMBL/GenBank/DDBJ databases">
        <authorList>
            <person name="Amaro Gonzalez C."/>
        </authorList>
    </citation>
    <scope>NUCLEOTIDE SEQUENCE</scope>
</reference>
<evidence type="ECO:0000313" key="1">
    <source>
        <dbReference type="EMBL" id="JAI03180.1"/>
    </source>
</evidence>
<protein>
    <submittedName>
        <fullName evidence="1">Uncharacterized protein</fullName>
    </submittedName>
</protein>
<sequence length="32" mass="3762">MENTWKMRKCTKCPGNICEVLANHRLGYKSSY</sequence>
<proteinExistence type="predicted"/>
<reference evidence="1" key="2">
    <citation type="journal article" date="2015" name="Fish Shellfish Immunol.">
        <title>Early steps in the European eel (Anguilla anguilla)-Vibrio vulnificus interaction in the gills: Role of the RtxA13 toxin.</title>
        <authorList>
            <person name="Callol A."/>
            <person name="Pajuelo D."/>
            <person name="Ebbesson L."/>
            <person name="Teles M."/>
            <person name="MacKenzie S."/>
            <person name="Amaro C."/>
        </authorList>
    </citation>
    <scope>NUCLEOTIDE SEQUENCE</scope>
</reference>